<dbReference type="Proteomes" id="UP000321570">
    <property type="component" value="Unassembled WGS sequence"/>
</dbReference>
<proteinExistence type="predicted"/>
<accession>A0A564YLX1</accession>
<organism evidence="1 2">
    <name type="scientific">Hymenolepis diminuta</name>
    <name type="common">Rat tapeworm</name>
    <dbReference type="NCBI Taxonomy" id="6216"/>
    <lineage>
        <taxon>Eukaryota</taxon>
        <taxon>Metazoa</taxon>
        <taxon>Spiralia</taxon>
        <taxon>Lophotrochozoa</taxon>
        <taxon>Platyhelminthes</taxon>
        <taxon>Cestoda</taxon>
        <taxon>Eucestoda</taxon>
        <taxon>Cyclophyllidea</taxon>
        <taxon>Hymenolepididae</taxon>
        <taxon>Hymenolepis</taxon>
    </lineage>
</organism>
<reference evidence="1 2" key="1">
    <citation type="submission" date="2019-07" db="EMBL/GenBank/DDBJ databases">
        <authorList>
            <person name="Jastrzebski P J."/>
            <person name="Paukszto L."/>
            <person name="Jastrzebski P J."/>
        </authorList>
    </citation>
    <scope>NUCLEOTIDE SEQUENCE [LARGE SCALE GENOMIC DNA]</scope>
    <source>
        <strain evidence="1 2">WMS-il1</strain>
    </source>
</reference>
<evidence type="ECO:0000313" key="1">
    <source>
        <dbReference type="EMBL" id="VUZ48262.1"/>
    </source>
</evidence>
<dbReference type="AlphaFoldDB" id="A0A564YLX1"/>
<name>A0A564YLX1_HYMDI</name>
<gene>
    <name evidence="1" type="ORF">WMSIL1_LOCUS7533</name>
</gene>
<dbReference type="EMBL" id="CABIJS010000277">
    <property type="protein sequence ID" value="VUZ48262.1"/>
    <property type="molecule type" value="Genomic_DNA"/>
</dbReference>
<sequence>MGENPGRFTIPYFQGTQPLIVHIHAQRRILQPAQQFMCVIIIRMVHGQRVS</sequence>
<protein>
    <submittedName>
        <fullName evidence="1">Uncharacterized protein</fullName>
    </submittedName>
</protein>
<keyword evidence="2" id="KW-1185">Reference proteome</keyword>
<evidence type="ECO:0000313" key="2">
    <source>
        <dbReference type="Proteomes" id="UP000321570"/>
    </source>
</evidence>